<feature type="transmembrane region" description="Helical" evidence="7">
    <location>
        <begin position="21"/>
        <end position="39"/>
    </location>
</feature>
<dbReference type="InterPro" id="IPR050638">
    <property type="entry name" value="AA-Vitamin_Transporters"/>
</dbReference>
<comment type="subcellular location">
    <subcellularLocation>
        <location evidence="1">Membrane</location>
        <topology evidence="1">Multi-pass membrane protein</topology>
    </subcellularLocation>
</comment>
<dbReference type="InterPro" id="IPR000620">
    <property type="entry name" value="EamA_dom"/>
</dbReference>
<evidence type="ECO:0000256" key="3">
    <source>
        <dbReference type="ARBA" id="ARBA00022692"/>
    </source>
</evidence>
<dbReference type="PANTHER" id="PTHR32322">
    <property type="entry name" value="INNER MEMBRANE TRANSPORTER"/>
    <property type="match status" value="1"/>
</dbReference>
<proteinExistence type="inferred from homology"/>
<feature type="region of interest" description="Disordered" evidence="6">
    <location>
        <begin position="303"/>
        <end position="322"/>
    </location>
</feature>
<feature type="transmembrane region" description="Helical" evidence="7">
    <location>
        <begin position="192"/>
        <end position="213"/>
    </location>
</feature>
<keyword evidence="4 7" id="KW-1133">Transmembrane helix</keyword>
<dbReference type="InterPro" id="IPR037185">
    <property type="entry name" value="EmrE-like"/>
</dbReference>
<dbReference type="Gene3D" id="1.10.3730.20">
    <property type="match status" value="1"/>
</dbReference>
<keyword evidence="10" id="KW-1185">Reference proteome</keyword>
<evidence type="ECO:0000259" key="8">
    <source>
        <dbReference type="Pfam" id="PF00892"/>
    </source>
</evidence>
<evidence type="ECO:0000256" key="2">
    <source>
        <dbReference type="ARBA" id="ARBA00007362"/>
    </source>
</evidence>
<sequence>MADIRRSSVSPPSGHGTEAGLVLLAIIWGVNFPLIKWALDTVPPLAFNALRFPLAALSLFLLVRILRGPLIIARADIPRVIALGLLGHLVYQALFILAVDRTSAGNASLVLATSPAWTVLLSLATKQETADGGVLLGVGATIVGMGLVVAGGAGAAFDASRLSGDLLMLAASVAWAGYTVGSRPLVQRYGSLPVTGWTLWVGTIGVMAIGLPSLAREPVAEYSPAIWAVAGYAGVLSISVAYALWNRSVRRIGNSRTAVYSNLVPVVALIAAWVALGERPTLLQVLGAAVILGGLRLTRRRPARADSGAAPRETRTAESRRG</sequence>
<dbReference type="PANTHER" id="PTHR32322:SF2">
    <property type="entry name" value="EAMA DOMAIN-CONTAINING PROTEIN"/>
    <property type="match status" value="1"/>
</dbReference>
<keyword evidence="3 7" id="KW-0812">Transmembrane</keyword>
<feature type="transmembrane region" description="Helical" evidence="7">
    <location>
        <begin position="104"/>
        <end position="123"/>
    </location>
</feature>
<feature type="transmembrane region" description="Helical" evidence="7">
    <location>
        <begin position="135"/>
        <end position="156"/>
    </location>
</feature>
<feature type="transmembrane region" description="Helical" evidence="7">
    <location>
        <begin position="282"/>
        <end position="298"/>
    </location>
</feature>
<gene>
    <name evidence="9" type="ORF">WI372_06575</name>
</gene>
<dbReference type="SUPFAM" id="SSF103481">
    <property type="entry name" value="Multidrug resistance efflux transporter EmrE"/>
    <property type="match status" value="2"/>
</dbReference>
<organism evidence="9 10">
    <name type="scientific">Gaopeijia maritima</name>
    <dbReference type="NCBI Taxonomy" id="3119007"/>
    <lineage>
        <taxon>Bacteria</taxon>
        <taxon>Pseudomonadati</taxon>
        <taxon>Gemmatimonadota</taxon>
        <taxon>Longimicrobiia</taxon>
        <taxon>Gaopeijiales</taxon>
        <taxon>Gaopeijiaceae</taxon>
        <taxon>Gaopeijia</taxon>
    </lineage>
</organism>
<evidence type="ECO:0000256" key="1">
    <source>
        <dbReference type="ARBA" id="ARBA00004141"/>
    </source>
</evidence>
<feature type="compositionally biased region" description="Basic and acidic residues" evidence="6">
    <location>
        <begin position="312"/>
        <end position="322"/>
    </location>
</feature>
<dbReference type="Proteomes" id="UP001484239">
    <property type="component" value="Unassembled WGS sequence"/>
</dbReference>
<dbReference type="EMBL" id="JBBHLI010000003">
    <property type="protein sequence ID" value="MEK9500636.1"/>
    <property type="molecule type" value="Genomic_DNA"/>
</dbReference>
<accession>A0ABU9E7D6</accession>
<reference evidence="9 10" key="1">
    <citation type="submission" date="2024-02" db="EMBL/GenBank/DDBJ databases">
        <title>A novel Gemmatimonadota bacterium.</title>
        <authorList>
            <person name="Du Z.-J."/>
            <person name="Ye Y.-Q."/>
        </authorList>
    </citation>
    <scope>NUCLEOTIDE SEQUENCE [LARGE SCALE GENOMIC DNA]</scope>
    <source>
        <strain evidence="9 10">DH-20</strain>
    </source>
</reference>
<evidence type="ECO:0000256" key="6">
    <source>
        <dbReference type="SAM" id="MobiDB-lite"/>
    </source>
</evidence>
<feature type="transmembrane region" description="Helical" evidence="7">
    <location>
        <begin position="77"/>
        <end position="98"/>
    </location>
</feature>
<feature type="domain" description="EamA" evidence="8">
    <location>
        <begin position="21"/>
        <end position="149"/>
    </location>
</feature>
<evidence type="ECO:0000313" key="9">
    <source>
        <dbReference type="EMBL" id="MEK9500636.1"/>
    </source>
</evidence>
<keyword evidence="5 7" id="KW-0472">Membrane</keyword>
<comment type="caution">
    <text evidence="9">The sequence shown here is derived from an EMBL/GenBank/DDBJ whole genome shotgun (WGS) entry which is preliminary data.</text>
</comment>
<feature type="transmembrane region" description="Helical" evidence="7">
    <location>
        <begin position="225"/>
        <end position="245"/>
    </location>
</feature>
<evidence type="ECO:0000256" key="7">
    <source>
        <dbReference type="SAM" id="Phobius"/>
    </source>
</evidence>
<feature type="transmembrane region" description="Helical" evidence="7">
    <location>
        <begin position="257"/>
        <end position="276"/>
    </location>
</feature>
<evidence type="ECO:0000313" key="10">
    <source>
        <dbReference type="Proteomes" id="UP001484239"/>
    </source>
</evidence>
<dbReference type="RefSeq" id="WP_405284381.1">
    <property type="nucleotide sequence ID" value="NZ_CP144380.1"/>
</dbReference>
<feature type="transmembrane region" description="Helical" evidence="7">
    <location>
        <begin position="162"/>
        <end position="180"/>
    </location>
</feature>
<feature type="domain" description="EamA" evidence="8">
    <location>
        <begin position="163"/>
        <end position="298"/>
    </location>
</feature>
<evidence type="ECO:0000256" key="5">
    <source>
        <dbReference type="ARBA" id="ARBA00023136"/>
    </source>
</evidence>
<evidence type="ECO:0000256" key="4">
    <source>
        <dbReference type="ARBA" id="ARBA00022989"/>
    </source>
</evidence>
<comment type="similarity">
    <text evidence="2">Belongs to the EamA transporter family.</text>
</comment>
<dbReference type="Pfam" id="PF00892">
    <property type="entry name" value="EamA"/>
    <property type="match status" value="2"/>
</dbReference>
<feature type="transmembrane region" description="Helical" evidence="7">
    <location>
        <begin position="45"/>
        <end position="65"/>
    </location>
</feature>
<protein>
    <submittedName>
        <fullName evidence="9">EamA family transporter</fullName>
    </submittedName>
</protein>
<name>A0ABU9E7D6_9BACT</name>